<sequence>MRKGMQRRSQDEIFASYNWWDQDNLLFRITRERCDYIESCIDRAFGREALRQQTILEVGCGGGLICEQLARRGASCIGLDPSAGALEVARAHVRQSGLAGRVFFQQGLAESLPYAAGSFSVVVSLDVLEHVSDLERTINEIARVLAPGGVFVFDTINRTWLSRLVLIWIGERLFHRFGLVPGLHSYERFIKPGELRHGLQEAGFQVAEMVGFMPRLIQRRLTLAPGGPLLISYVGYAIRN</sequence>
<dbReference type="PANTHER" id="PTHR43861">
    <property type="entry name" value="TRANS-ACONITATE 2-METHYLTRANSFERASE-RELATED"/>
    <property type="match status" value="1"/>
</dbReference>
<protein>
    <submittedName>
        <fullName evidence="2">3-demethylubiquinone-9 3-methyltransferase</fullName>
    </submittedName>
</protein>
<keyword evidence="2" id="KW-0830">Ubiquinone</keyword>
<comment type="caution">
    <text evidence="2">The sequence shown here is derived from an EMBL/GenBank/DDBJ whole genome shotgun (WGS) entry which is preliminary data.</text>
</comment>
<dbReference type="Pfam" id="PF08241">
    <property type="entry name" value="Methyltransf_11"/>
    <property type="match status" value="1"/>
</dbReference>
<reference evidence="2 3" key="1">
    <citation type="submission" date="2018-06" db="EMBL/GenBank/DDBJ databases">
        <title>Genomic Encyclopedia of Archaeal and Bacterial Type Strains, Phase II (KMG-II): from individual species to whole genera.</title>
        <authorList>
            <person name="Goeker M."/>
        </authorList>
    </citation>
    <scope>NUCLEOTIDE SEQUENCE [LARGE SCALE GENOMIC DNA]</scope>
    <source>
        <strain evidence="2 3">ATCC BAA-1881</strain>
    </source>
</reference>
<dbReference type="InterPro" id="IPR013216">
    <property type="entry name" value="Methyltransf_11"/>
</dbReference>
<dbReference type="Proteomes" id="UP000248806">
    <property type="component" value="Unassembled WGS sequence"/>
</dbReference>
<feature type="domain" description="Methyltransferase type 11" evidence="1">
    <location>
        <begin position="56"/>
        <end position="153"/>
    </location>
</feature>
<keyword evidence="2" id="KW-0808">Transferase</keyword>
<dbReference type="NCBIfam" id="TIGR01983">
    <property type="entry name" value="UbiG"/>
    <property type="match status" value="1"/>
</dbReference>
<evidence type="ECO:0000313" key="3">
    <source>
        <dbReference type="Proteomes" id="UP000248806"/>
    </source>
</evidence>
<dbReference type="GO" id="GO:0032259">
    <property type="term" value="P:methylation"/>
    <property type="evidence" value="ECO:0007669"/>
    <property type="project" value="UniProtKB-KW"/>
</dbReference>
<name>A0A326TTG8_THEHA</name>
<evidence type="ECO:0000259" key="1">
    <source>
        <dbReference type="Pfam" id="PF08241"/>
    </source>
</evidence>
<proteinExistence type="predicted"/>
<dbReference type="EMBL" id="QKUF01000049">
    <property type="protein sequence ID" value="PZW19339.1"/>
    <property type="molecule type" value="Genomic_DNA"/>
</dbReference>
<dbReference type="GO" id="GO:0010420">
    <property type="term" value="F:polyprenyldihydroxybenzoate methyltransferase activity"/>
    <property type="evidence" value="ECO:0007669"/>
    <property type="project" value="InterPro"/>
</dbReference>
<keyword evidence="2" id="KW-0489">Methyltransferase</keyword>
<dbReference type="SUPFAM" id="SSF53335">
    <property type="entry name" value="S-adenosyl-L-methionine-dependent methyltransferases"/>
    <property type="match status" value="1"/>
</dbReference>
<dbReference type="Gene3D" id="3.40.50.150">
    <property type="entry name" value="Vaccinia Virus protein VP39"/>
    <property type="match status" value="1"/>
</dbReference>
<dbReference type="InterPro" id="IPR029063">
    <property type="entry name" value="SAM-dependent_MTases_sf"/>
</dbReference>
<dbReference type="InterPro" id="IPR010233">
    <property type="entry name" value="UbiG_MeTrfase"/>
</dbReference>
<gene>
    <name evidence="2" type="ORF">EI42_06152</name>
</gene>
<organism evidence="2 3">
    <name type="scientific">Thermosporothrix hazakensis</name>
    <dbReference type="NCBI Taxonomy" id="644383"/>
    <lineage>
        <taxon>Bacteria</taxon>
        <taxon>Bacillati</taxon>
        <taxon>Chloroflexota</taxon>
        <taxon>Ktedonobacteria</taxon>
        <taxon>Ktedonobacterales</taxon>
        <taxon>Thermosporotrichaceae</taxon>
        <taxon>Thermosporothrix</taxon>
    </lineage>
</organism>
<dbReference type="GO" id="GO:0061542">
    <property type="term" value="F:3-demethylubiquinol 3-O-methyltransferase activity"/>
    <property type="evidence" value="ECO:0007669"/>
    <property type="project" value="InterPro"/>
</dbReference>
<dbReference type="AlphaFoldDB" id="A0A326TTG8"/>
<accession>A0A326TTG8</accession>
<evidence type="ECO:0000313" key="2">
    <source>
        <dbReference type="EMBL" id="PZW19339.1"/>
    </source>
</evidence>
<dbReference type="CDD" id="cd02440">
    <property type="entry name" value="AdoMet_MTases"/>
    <property type="match status" value="1"/>
</dbReference>
<keyword evidence="3" id="KW-1185">Reference proteome</keyword>